<reference evidence="3" key="1">
    <citation type="submission" date="2022-03" db="EMBL/GenBank/DDBJ databases">
        <title>A functionally conserved STORR gene fusion in Papaver species that diverged 16.8 million years ago.</title>
        <authorList>
            <person name="Catania T."/>
        </authorList>
    </citation>
    <scope>NUCLEOTIDE SEQUENCE</scope>
    <source>
        <strain evidence="3">S-191538</strain>
    </source>
</reference>
<evidence type="ECO:0000313" key="3">
    <source>
        <dbReference type="EMBL" id="MCL7044568.1"/>
    </source>
</evidence>
<accession>A0AA41VNM5</accession>
<feature type="signal peptide" evidence="2">
    <location>
        <begin position="1"/>
        <end position="24"/>
    </location>
</feature>
<evidence type="ECO:0000313" key="4">
    <source>
        <dbReference type="Proteomes" id="UP001177140"/>
    </source>
</evidence>
<sequence length="147" mass="15870">MGCPIQILLLLALVVCNTSNLVLGQKHVGGEGLQLSSCPYETIQITQSSVDPLPGGLPQHLVVICNICSTNCIVSHVHLSCGAFSSAQLIPPNDFRRVRYNDCLVNGGRQMIPGDCISFNYAESFPYPLAVSSVECKSNPRGLKHHH</sequence>
<dbReference type="InterPro" id="IPR040361">
    <property type="entry name" value="TPD1"/>
</dbReference>
<evidence type="ECO:0000256" key="1">
    <source>
        <dbReference type="ARBA" id="ARBA00022729"/>
    </source>
</evidence>
<evidence type="ECO:0008006" key="5">
    <source>
        <dbReference type="Google" id="ProtNLM"/>
    </source>
</evidence>
<name>A0AA41VNM5_PAPNU</name>
<gene>
    <name evidence="3" type="ORF">MKW94_017826</name>
</gene>
<evidence type="ECO:0000256" key="2">
    <source>
        <dbReference type="SAM" id="SignalP"/>
    </source>
</evidence>
<dbReference type="Pfam" id="PF24068">
    <property type="entry name" value="TPD1_C"/>
    <property type="match status" value="1"/>
</dbReference>
<dbReference type="GO" id="GO:0001709">
    <property type="term" value="P:cell fate determination"/>
    <property type="evidence" value="ECO:0007669"/>
    <property type="project" value="TreeGrafter"/>
</dbReference>
<proteinExistence type="predicted"/>
<comment type="caution">
    <text evidence="3">The sequence shown here is derived from an EMBL/GenBank/DDBJ whole genome shotgun (WGS) entry which is preliminary data.</text>
</comment>
<protein>
    <recommendedName>
        <fullName evidence="5">TPD1 protein homolog 1-like</fullName>
    </recommendedName>
</protein>
<feature type="chain" id="PRO_5041303253" description="TPD1 protein homolog 1-like" evidence="2">
    <location>
        <begin position="25"/>
        <end position="147"/>
    </location>
</feature>
<organism evidence="3 4">
    <name type="scientific">Papaver nudicaule</name>
    <name type="common">Iceland poppy</name>
    <dbReference type="NCBI Taxonomy" id="74823"/>
    <lineage>
        <taxon>Eukaryota</taxon>
        <taxon>Viridiplantae</taxon>
        <taxon>Streptophyta</taxon>
        <taxon>Embryophyta</taxon>
        <taxon>Tracheophyta</taxon>
        <taxon>Spermatophyta</taxon>
        <taxon>Magnoliopsida</taxon>
        <taxon>Ranunculales</taxon>
        <taxon>Papaveraceae</taxon>
        <taxon>Papaveroideae</taxon>
        <taxon>Papaver</taxon>
    </lineage>
</organism>
<dbReference type="EMBL" id="JAJJMA010259448">
    <property type="protein sequence ID" value="MCL7044568.1"/>
    <property type="molecule type" value="Genomic_DNA"/>
</dbReference>
<dbReference type="PANTHER" id="PTHR33184:SF67">
    <property type="entry name" value="PROTEIN TAPETUM DETERMINANT 1"/>
    <property type="match status" value="1"/>
</dbReference>
<dbReference type="Proteomes" id="UP001177140">
    <property type="component" value="Unassembled WGS sequence"/>
</dbReference>
<keyword evidence="4" id="KW-1185">Reference proteome</keyword>
<keyword evidence="1 2" id="KW-0732">Signal</keyword>
<dbReference type="PANTHER" id="PTHR33184">
    <property type="entry name" value="PROTEIN TAPETUM DETERMINANT 1-LIKE-RELATED"/>
    <property type="match status" value="1"/>
</dbReference>
<dbReference type="AlphaFoldDB" id="A0AA41VNM5"/>